<dbReference type="eggNOG" id="arCOG14836">
    <property type="taxonomic scope" value="Archaea"/>
</dbReference>
<evidence type="ECO:0000313" key="1">
    <source>
        <dbReference type="EMBL" id="CCQ36916.1"/>
    </source>
</evidence>
<dbReference type="EMBL" id="HF582854">
    <property type="protein sequence ID" value="CCQ36916.1"/>
    <property type="molecule type" value="Genomic_DNA"/>
</dbReference>
<dbReference type="AlphaFoldDB" id="M1XRP7"/>
<reference evidence="1 2" key="1">
    <citation type="journal article" date="2013" name="Genome Announc.">
        <title>Genome of the haloarchaeon Natronomonas moolapensis, a neutrophilic member of a previously haloalkaliphilic genus.</title>
        <authorList>
            <person name="Dyall-Smith M.L."/>
            <person name="Pfeiffer F."/>
            <person name="Oberwinkler T."/>
            <person name="Klee K."/>
            <person name="Rampp M."/>
            <person name="Palm P."/>
            <person name="Gross K."/>
            <person name="Schuster S.C."/>
            <person name="Oesterhelt D."/>
        </authorList>
    </citation>
    <scope>NUCLEOTIDE SEQUENCE [LARGE SCALE GENOMIC DNA]</scope>
    <source>
        <strain evidence="2">DSM 18674 / JCM 14361 / 8.8.11</strain>
    </source>
</reference>
<evidence type="ECO:0000313" key="2">
    <source>
        <dbReference type="Proteomes" id="UP000011867"/>
    </source>
</evidence>
<dbReference type="HOGENOM" id="CLU_1431683_0_0_2"/>
<protein>
    <recommendedName>
        <fullName evidence="3">2'-5' RNA ligase family protein</fullName>
    </recommendedName>
</protein>
<dbReference type="STRING" id="268739.Nmlp_2763"/>
<organism evidence="1 2">
    <name type="scientific">Natronomonas moolapensis (strain DSM 18674 / CECT 7526 / JCM 14361 / 8.8.11)</name>
    <dbReference type="NCBI Taxonomy" id="268739"/>
    <lineage>
        <taxon>Archaea</taxon>
        <taxon>Methanobacteriati</taxon>
        <taxon>Methanobacteriota</taxon>
        <taxon>Stenosarchaea group</taxon>
        <taxon>Halobacteria</taxon>
        <taxon>Halobacteriales</taxon>
        <taxon>Natronomonadaceae</taxon>
        <taxon>Natronomonas</taxon>
    </lineage>
</organism>
<name>M1XRP7_NATM8</name>
<dbReference type="RefSeq" id="WP_015409682.1">
    <property type="nucleotide sequence ID" value="NC_020388.1"/>
</dbReference>
<proteinExistence type="predicted"/>
<dbReference type="InterPro" id="IPR009097">
    <property type="entry name" value="Cyclic_Pdiesterase"/>
</dbReference>
<dbReference type="OrthoDB" id="378816at2157"/>
<dbReference type="KEGG" id="nmo:Nmlp_2763"/>
<dbReference type="GeneID" id="14651492"/>
<dbReference type="Proteomes" id="UP000011867">
    <property type="component" value="Chromosome"/>
</dbReference>
<dbReference type="SUPFAM" id="SSF55144">
    <property type="entry name" value="LigT-like"/>
    <property type="match status" value="1"/>
</dbReference>
<accession>M1XRP7</accession>
<keyword evidence="2" id="KW-1185">Reference proteome</keyword>
<sequence length="189" mass="20483">MDGRVVTGWIARPVLDPTTVETVRDHLYGWLGAPEPYRRARSPHVSVFGVRVPTVEAEAVEADFGAFAESVGTWRGTLSGYHVHPSARNPMVVALDVPLDLGRLASPIADLLARHGGRVGRGPHPAHVTLLKGGVRGEELQWAQIDDRTRERLAAVLDAGHRRPSDDPPDPLVAPTFGIELGPPELAWN</sequence>
<gene>
    <name evidence="1" type="ordered locus">Nmlp_2763</name>
</gene>
<evidence type="ECO:0008006" key="3">
    <source>
        <dbReference type="Google" id="ProtNLM"/>
    </source>
</evidence>